<protein>
    <submittedName>
        <fullName evidence="3">TadE/TadG family type IV pilus assembly protein</fullName>
    </submittedName>
</protein>
<comment type="caution">
    <text evidence="3">The sequence shown here is derived from an EMBL/GenBank/DDBJ whole genome shotgun (WGS) entry which is preliminary data.</text>
</comment>
<evidence type="ECO:0000259" key="2">
    <source>
        <dbReference type="Pfam" id="PF07811"/>
    </source>
</evidence>
<evidence type="ECO:0000313" key="4">
    <source>
        <dbReference type="Proteomes" id="UP001596422"/>
    </source>
</evidence>
<feature type="domain" description="TadE-like" evidence="2">
    <location>
        <begin position="38"/>
        <end position="80"/>
    </location>
</feature>
<keyword evidence="4" id="KW-1185">Reference proteome</keyword>
<evidence type="ECO:0000313" key="3">
    <source>
        <dbReference type="EMBL" id="MFC6671227.1"/>
    </source>
</evidence>
<gene>
    <name evidence="3" type="ORF">ACFQDL_14950</name>
</gene>
<dbReference type="RefSeq" id="WP_379909737.1">
    <property type="nucleotide sequence ID" value="NZ_JBHSWE010000001.1"/>
</dbReference>
<dbReference type="Pfam" id="PF07811">
    <property type="entry name" value="TadE"/>
    <property type="match status" value="1"/>
</dbReference>
<sequence>MDREIRKKQNTLLTFLDALFINNAVSASSRLSSERQRGSAGIEFVLVFPVFFIIFYAIVNYGLIFSASQMLQYSAEEGLRRSLSFVDESCYFTESGCESASVRAEVEQATRAMLSQLSRNATSTSLGSLFGQSLDEALQITATDTTGGGCCQVQLHYDYENHPFLPPLMLPVPGELSRVASLNL</sequence>
<reference evidence="4" key="1">
    <citation type="journal article" date="2019" name="Int. J. Syst. Evol. Microbiol.">
        <title>The Global Catalogue of Microorganisms (GCM) 10K type strain sequencing project: providing services to taxonomists for standard genome sequencing and annotation.</title>
        <authorList>
            <consortium name="The Broad Institute Genomics Platform"/>
            <consortium name="The Broad Institute Genome Sequencing Center for Infectious Disease"/>
            <person name="Wu L."/>
            <person name="Ma J."/>
        </authorList>
    </citation>
    <scope>NUCLEOTIDE SEQUENCE [LARGE SCALE GENOMIC DNA]</scope>
    <source>
        <strain evidence="4">NBRC 111756</strain>
    </source>
</reference>
<keyword evidence="1" id="KW-0472">Membrane</keyword>
<evidence type="ECO:0000256" key="1">
    <source>
        <dbReference type="SAM" id="Phobius"/>
    </source>
</evidence>
<name>A0ABW2A183_9GAMM</name>
<organism evidence="3 4">
    <name type="scientific">Marinobacterium aestuariivivens</name>
    <dbReference type="NCBI Taxonomy" id="1698799"/>
    <lineage>
        <taxon>Bacteria</taxon>
        <taxon>Pseudomonadati</taxon>
        <taxon>Pseudomonadota</taxon>
        <taxon>Gammaproteobacteria</taxon>
        <taxon>Oceanospirillales</taxon>
        <taxon>Oceanospirillaceae</taxon>
        <taxon>Marinobacterium</taxon>
    </lineage>
</organism>
<dbReference type="InterPro" id="IPR012495">
    <property type="entry name" value="TadE-like_dom"/>
</dbReference>
<keyword evidence="1" id="KW-1133">Transmembrane helix</keyword>
<proteinExistence type="predicted"/>
<dbReference type="EMBL" id="JBHSWE010000001">
    <property type="protein sequence ID" value="MFC6671227.1"/>
    <property type="molecule type" value="Genomic_DNA"/>
</dbReference>
<keyword evidence="1" id="KW-0812">Transmembrane</keyword>
<dbReference type="Proteomes" id="UP001596422">
    <property type="component" value="Unassembled WGS sequence"/>
</dbReference>
<accession>A0ABW2A183</accession>
<feature type="transmembrane region" description="Helical" evidence="1">
    <location>
        <begin position="42"/>
        <end position="64"/>
    </location>
</feature>